<accession>A0A7I7Q5K9</accession>
<evidence type="ECO:0000256" key="1">
    <source>
        <dbReference type="SAM" id="MobiDB-lite"/>
    </source>
</evidence>
<keyword evidence="3" id="KW-0560">Oxidoreductase</keyword>
<evidence type="ECO:0000259" key="2">
    <source>
        <dbReference type="PROSITE" id="PS51725"/>
    </source>
</evidence>
<reference evidence="3 4" key="1">
    <citation type="journal article" date="2019" name="Emerg. Microbes Infect.">
        <title>Comprehensive subspecies identification of 175 nontuberculous mycobacteria species based on 7547 genomic profiles.</title>
        <authorList>
            <person name="Matsumoto Y."/>
            <person name="Kinjo T."/>
            <person name="Motooka D."/>
            <person name="Nabeya D."/>
            <person name="Jung N."/>
            <person name="Uechi K."/>
            <person name="Horii T."/>
            <person name="Iida T."/>
            <person name="Fujita J."/>
            <person name="Nakamura S."/>
        </authorList>
    </citation>
    <scope>NUCLEOTIDE SEQUENCE [LARGE SCALE GENOMIC DNA]</scope>
    <source>
        <strain evidence="3 4">JCM 17783</strain>
    </source>
</reference>
<dbReference type="EMBL" id="AP022587">
    <property type="protein sequence ID" value="BBY21411.1"/>
    <property type="molecule type" value="Genomic_DNA"/>
</dbReference>
<keyword evidence="3" id="KW-0503">Monooxygenase</keyword>
<dbReference type="KEGG" id="msto:MSTO_16160"/>
<dbReference type="InterPro" id="IPR007138">
    <property type="entry name" value="ABM_dom"/>
</dbReference>
<keyword evidence="4" id="KW-1185">Reference proteome</keyword>
<dbReference type="Gene3D" id="3.30.70.100">
    <property type="match status" value="1"/>
</dbReference>
<dbReference type="GO" id="GO:0004497">
    <property type="term" value="F:monooxygenase activity"/>
    <property type="evidence" value="ECO:0007669"/>
    <property type="project" value="UniProtKB-KW"/>
</dbReference>
<dbReference type="PROSITE" id="PS51725">
    <property type="entry name" value="ABM"/>
    <property type="match status" value="1"/>
</dbReference>
<name>A0A7I7Q5K9_9MYCO</name>
<evidence type="ECO:0000313" key="3">
    <source>
        <dbReference type="EMBL" id="BBY21411.1"/>
    </source>
</evidence>
<evidence type="ECO:0000313" key="4">
    <source>
        <dbReference type="Proteomes" id="UP000467130"/>
    </source>
</evidence>
<gene>
    <name evidence="3" type="ORF">MSTO_16160</name>
</gene>
<sequence>MTIIPPLPLKELRMPVVVATLTVKPESVDTVRDILTAAVEEVHEEPGCQLYSVQQSGETFVFIEQWADEEALKVHSTAPAIGKLFAAADEHLAGAPDIKTLQPIPAGDPDKGQLRK</sequence>
<feature type="domain" description="ABM" evidence="2">
    <location>
        <begin position="15"/>
        <end position="101"/>
    </location>
</feature>
<dbReference type="InterPro" id="IPR050744">
    <property type="entry name" value="AI-2_Isomerase_LsrG"/>
</dbReference>
<proteinExistence type="predicted"/>
<dbReference type="AlphaFoldDB" id="A0A7I7Q5K9"/>
<dbReference type="InterPro" id="IPR011008">
    <property type="entry name" value="Dimeric_a/b-barrel"/>
</dbReference>
<dbReference type="Pfam" id="PF03992">
    <property type="entry name" value="ABM"/>
    <property type="match status" value="1"/>
</dbReference>
<dbReference type="Proteomes" id="UP000467130">
    <property type="component" value="Chromosome"/>
</dbReference>
<dbReference type="PANTHER" id="PTHR33336">
    <property type="entry name" value="QUINOL MONOOXYGENASE YGIN-RELATED"/>
    <property type="match status" value="1"/>
</dbReference>
<organism evidence="3 4">
    <name type="scientific">Mycobacterium stomatepiae</name>
    <dbReference type="NCBI Taxonomy" id="470076"/>
    <lineage>
        <taxon>Bacteria</taxon>
        <taxon>Bacillati</taxon>
        <taxon>Actinomycetota</taxon>
        <taxon>Actinomycetes</taxon>
        <taxon>Mycobacteriales</taxon>
        <taxon>Mycobacteriaceae</taxon>
        <taxon>Mycobacterium</taxon>
        <taxon>Mycobacterium simiae complex</taxon>
    </lineage>
</organism>
<dbReference type="PANTHER" id="PTHR33336:SF15">
    <property type="entry name" value="ABM DOMAIN-CONTAINING PROTEIN"/>
    <property type="match status" value="1"/>
</dbReference>
<feature type="region of interest" description="Disordered" evidence="1">
    <location>
        <begin position="96"/>
        <end position="116"/>
    </location>
</feature>
<protein>
    <submittedName>
        <fullName evidence="3">Antibiotic biosynthesis monooxygenase</fullName>
    </submittedName>
</protein>
<dbReference type="SUPFAM" id="SSF54909">
    <property type="entry name" value="Dimeric alpha+beta barrel"/>
    <property type="match status" value="1"/>
</dbReference>